<sequence length="263" mass="29376">MSTVTHGFPHGYFVIKSIACNRVLDVAGDEVEDSTAVLLWPEKEKSLVETLRDPEANNQVFFIDTSGALCSRSSGHAIDVQDGKPVLRHRRPVSHPYPNHYAHPLPRFSYSSSTGEITVTFECDPKYPPASDRPSEAWKNKRYLLTSVPLRKPRTILDDASAFISSALASPLAFLSNVNADKRLARPDDVFDGEIELNEDEVVEEERGEEGEVDDSPDPGREVRIIGVPFNERDSALLPKARTRRTWKVLPLRRINARTGANT</sequence>
<evidence type="ECO:0000313" key="2">
    <source>
        <dbReference type="EMBL" id="PFH52344.1"/>
    </source>
</evidence>
<dbReference type="Proteomes" id="UP000242287">
    <property type="component" value="Unassembled WGS sequence"/>
</dbReference>
<feature type="compositionally biased region" description="Acidic residues" evidence="1">
    <location>
        <begin position="202"/>
        <end position="217"/>
    </location>
</feature>
<proteinExistence type="predicted"/>
<protein>
    <submittedName>
        <fullName evidence="2">Uncharacterized protein</fullName>
    </submittedName>
</protein>
<evidence type="ECO:0000313" key="3">
    <source>
        <dbReference type="Proteomes" id="UP000242287"/>
    </source>
</evidence>
<feature type="region of interest" description="Disordered" evidence="1">
    <location>
        <begin position="202"/>
        <end position="221"/>
    </location>
</feature>
<dbReference type="OrthoDB" id="9895617at2759"/>
<dbReference type="AlphaFoldDB" id="A0A2A9NSN0"/>
<dbReference type="Gene3D" id="2.80.10.50">
    <property type="match status" value="1"/>
</dbReference>
<name>A0A2A9NSN0_9AGAR</name>
<accession>A0A2A9NSN0</accession>
<dbReference type="InterPro" id="IPR035992">
    <property type="entry name" value="Ricin_B-like_lectins"/>
</dbReference>
<reference evidence="2 3" key="1">
    <citation type="submission" date="2014-02" db="EMBL/GenBank/DDBJ databases">
        <title>Transposable element dynamics among asymbiotic and ectomycorrhizal Amanita fungi.</title>
        <authorList>
            <consortium name="DOE Joint Genome Institute"/>
            <person name="Hess J."/>
            <person name="Skrede I."/>
            <person name="Wolfe B."/>
            <person name="LaButti K."/>
            <person name="Ohm R.A."/>
            <person name="Grigoriev I.V."/>
            <person name="Pringle A."/>
        </authorList>
    </citation>
    <scope>NUCLEOTIDE SEQUENCE [LARGE SCALE GENOMIC DNA]</scope>
    <source>
        <strain evidence="2 3">SKay4041</strain>
    </source>
</reference>
<keyword evidence="3" id="KW-1185">Reference proteome</keyword>
<dbReference type="STRING" id="703135.A0A2A9NSN0"/>
<gene>
    <name evidence="2" type="ORF">AMATHDRAFT_74390</name>
</gene>
<evidence type="ECO:0000256" key="1">
    <source>
        <dbReference type="SAM" id="MobiDB-lite"/>
    </source>
</evidence>
<dbReference type="EMBL" id="KZ301980">
    <property type="protein sequence ID" value="PFH52344.1"/>
    <property type="molecule type" value="Genomic_DNA"/>
</dbReference>
<organism evidence="2 3">
    <name type="scientific">Amanita thiersii Skay4041</name>
    <dbReference type="NCBI Taxonomy" id="703135"/>
    <lineage>
        <taxon>Eukaryota</taxon>
        <taxon>Fungi</taxon>
        <taxon>Dikarya</taxon>
        <taxon>Basidiomycota</taxon>
        <taxon>Agaricomycotina</taxon>
        <taxon>Agaricomycetes</taxon>
        <taxon>Agaricomycetidae</taxon>
        <taxon>Agaricales</taxon>
        <taxon>Pluteineae</taxon>
        <taxon>Amanitaceae</taxon>
        <taxon>Amanita</taxon>
    </lineage>
</organism>
<dbReference type="SUPFAM" id="SSF50370">
    <property type="entry name" value="Ricin B-like lectins"/>
    <property type="match status" value="1"/>
</dbReference>